<dbReference type="RefSeq" id="WP_121209566.1">
    <property type="nucleotide sequence ID" value="NZ_RBIM01000001.1"/>
</dbReference>
<sequence length="170" mass="17200">MKATARLYLTAAKNALVAEGHKDAAFLYAAPDDEIPDSAAERFGLVDGAVGRQGGKSAPVRPNKDKKPDGDKSKEPDGDKSGGPAIDDLTELKGVGAATAKALVAAGIDNFGALAAIDPASPPELETNASANDWVSWTTQARAIVAAGAPDEPPASAQGGLKINKLENAG</sequence>
<evidence type="ECO:0000256" key="1">
    <source>
        <dbReference type="SAM" id="MobiDB-lite"/>
    </source>
</evidence>
<reference evidence="2 3" key="1">
    <citation type="submission" date="2018-10" db="EMBL/GenBank/DDBJ databases">
        <title>Genomic Encyclopedia of Type Strains, Phase IV (KMG-IV): sequencing the most valuable type-strain genomes for metagenomic binning, comparative biology and taxonomic classification.</title>
        <authorList>
            <person name="Goeker M."/>
        </authorList>
    </citation>
    <scope>NUCLEOTIDE SEQUENCE [LARGE SCALE GENOMIC DNA]</scope>
    <source>
        <strain evidence="2 3">DSM 4734</strain>
    </source>
</reference>
<feature type="region of interest" description="Disordered" evidence="1">
    <location>
        <begin position="46"/>
        <end position="87"/>
    </location>
</feature>
<dbReference type="AlphaFoldDB" id="A0A495DKW9"/>
<comment type="caution">
    <text evidence="2">The sequence shown here is derived from an EMBL/GenBank/DDBJ whole genome shotgun (WGS) entry which is preliminary data.</text>
</comment>
<dbReference type="Gene3D" id="1.10.150.20">
    <property type="entry name" value="5' to 3' exonuclease, C-terminal subdomain"/>
    <property type="match status" value="1"/>
</dbReference>
<name>A0A495DKW9_9PROT</name>
<protein>
    <recommendedName>
        <fullName evidence="4">DUF4332 domain-containing protein</fullName>
    </recommendedName>
</protein>
<organism evidence="2 3">
    <name type="scientific">Maricaulis maris</name>
    <dbReference type="NCBI Taxonomy" id="74318"/>
    <lineage>
        <taxon>Bacteria</taxon>
        <taxon>Pseudomonadati</taxon>
        <taxon>Pseudomonadota</taxon>
        <taxon>Alphaproteobacteria</taxon>
        <taxon>Maricaulales</taxon>
        <taxon>Maricaulaceae</taxon>
        <taxon>Maricaulis</taxon>
    </lineage>
</organism>
<dbReference type="Proteomes" id="UP000273675">
    <property type="component" value="Unassembled WGS sequence"/>
</dbReference>
<evidence type="ECO:0000313" key="2">
    <source>
        <dbReference type="EMBL" id="RKR03583.1"/>
    </source>
</evidence>
<evidence type="ECO:0008006" key="4">
    <source>
        <dbReference type="Google" id="ProtNLM"/>
    </source>
</evidence>
<proteinExistence type="predicted"/>
<gene>
    <name evidence="2" type="ORF">C7435_0019</name>
</gene>
<accession>A0A495DKW9</accession>
<dbReference type="OrthoDB" id="7597065at2"/>
<feature type="compositionally biased region" description="Basic and acidic residues" evidence="1">
    <location>
        <begin position="62"/>
        <end position="80"/>
    </location>
</feature>
<feature type="region of interest" description="Disordered" evidence="1">
    <location>
        <begin position="149"/>
        <end position="170"/>
    </location>
</feature>
<evidence type="ECO:0000313" key="3">
    <source>
        <dbReference type="Proteomes" id="UP000273675"/>
    </source>
</evidence>
<dbReference type="EMBL" id="RBIM01000001">
    <property type="protein sequence ID" value="RKR03583.1"/>
    <property type="molecule type" value="Genomic_DNA"/>
</dbReference>